<dbReference type="RefSeq" id="WP_033631562.1">
    <property type="nucleotide sequence ID" value="NZ_CBCSIN010000006.1"/>
</dbReference>
<protein>
    <submittedName>
        <fullName evidence="3">Pilin (Type 1 fimbria component protein)</fullName>
    </submittedName>
</protein>
<evidence type="ECO:0000259" key="2">
    <source>
        <dbReference type="Pfam" id="PF00419"/>
    </source>
</evidence>
<gene>
    <name evidence="3" type="ORF">SAMN02927935_01163</name>
</gene>
<dbReference type="Proteomes" id="UP000183031">
    <property type="component" value="Unassembled WGS sequence"/>
</dbReference>
<dbReference type="InterPro" id="IPR000259">
    <property type="entry name" value="Adhesion_dom_fimbrial"/>
</dbReference>
<feature type="transmembrane region" description="Helical" evidence="1">
    <location>
        <begin position="20"/>
        <end position="42"/>
    </location>
</feature>
<dbReference type="InterPro" id="IPR036937">
    <property type="entry name" value="Adhesion_dom_fimbrial_sf"/>
</dbReference>
<sequence>MQWMSEKLRKHLPERHDCRYYGTLGGLALMVPLTLGAMLWLMPAAQGQVADNWYTDGANGVLQVRGALTESACRLEMESAWQVISLGEIGTGRLQNIGDRGVPVAFELRLRDCLRSPAGSRDSRTGALTWANDQPAVTVTFRAGQDADNPQLVRAQGVAGLGLRLTDSRGQDVRLGSRGEPLLLTPGQNTLSYSVAPERTAARLAAGAYRATVDFSLSYD</sequence>
<keyword evidence="1" id="KW-1133">Transmembrane helix</keyword>
<keyword evidence="4" id="KW-1185">Reference proteome</keyword>
<dbReference type="SUPFAM" id="SSF49401">
    <property type="entry name" value="Bacterial adhesins"/>
    <property type="match status" value="1"/>
</dbReference>
<feature type="domain" description="Fimbrial-type adhesion" evidence="2">
    <location>
        <begin position="64"/>
        <end position="220"/>
    </location>
</feature>
<proteinExistence type="predicted"/>
<keyword evidence="1" id="KW-0812">Transmembrane</keyword>
<dbReference type="InterPro" id="IPR008966">
    <property type="entry name" value="Adhesion_dom_sf"/>
</dbReference>
<reference evidence="3 4" key="1">
    <citation type="submission" date="2016-10" db="EMBL/GenBank/DDBJ databases">
        <authorList>
            <person name="Varghese N."/>
            <person name="Submissions S."/>
        </authorList>
    </citation>
    <scope>NUCLEOTIDE SEQUENCE [LARGE SCALE GENOMIC DNA]</scope>
    <source>
        <strain evidence="3 4">CGMCC 1.6853</strain>
    </source>
</reference>
<evidence type="ECO:0000313" key="4">
    <source>
        <dbReference type="Proteomes" id="UP000183031"/>
    </source>
</evidence>
<evidence type="ECO:0000313" key="3">
    <source>
        <dbReference type="EMBL" id="SCY25897.1"/>
    </source>
</evidence>
<organism evidence="3 4">
    <name type="scientific">Serratia nematodiphila</name>
    <dbReference type="NCBI Taxonomy" id="458197"/>
    <lineage>
        <taxon>Bacteria</taxon>
        <taxon>Pseudomonadati</taxon>
        <taxon>Pseudomonadota</taxon>
        <taxon>Gammaproteobacteria</taxon>
        <taxon>Enterobacterales</taxon>
        <taxon>Yersiniaceae</taxon>
        <taxon>Serratia</taxon>
    </lineage>
</organism>
<keyword evidence="1" id="KW-0472">Membrane</keyword>
<dbReference type="Gene3D" id="2.60.40.1090">
    <property type="entry name" value="Fimbrial-type adhesion domain"/>
    <property type="match status" value="1"/>
</dbReference>
<evidence type="ECO:0000256" key="1">
    <source>
        <dbReference type="SAM" id="Phobius"/>
    </source>
</evidence>
<name>A0A1G5EG15_9GAMM</name>
<comment type="caution">
    <text evidence="3">The sequence shown here is derived from an EMBL/GenBank/DDBJ whole genome shotgun (WGS) entry which is preliminary data.</text>
</comment>
<dbReference type="Pfam" id="PF00419">
    <property type="entry name" value="Fimbrial"/>
    <property type="match status" value="1"/>
</dbReference>
<dbReference type="EMBL" id="FMUT01000003">
    <property type="protein sequence ID" value="SCY25897.1"/>
    <property type="molecule type" value="Genomic_DNA"/>
</dbReference>
<dbReference type="PANTHER" id="PTHR33420:SF26">
    <property type="entry name" value="FIMBRIAL SUBUNIT"/>
    <property type="match status" value="1"/>
</dbReference>
<dbReference type="PANTHER" id="PTHR33420">
    <property type="entry name" value="FIMBRIAL SUBUNIT ELFA-RELATED"/>
    <property type="match status" value="1"/>
</dbReference>
<accession>A0A1G5EG15</accession>
<dbReference type="InterPro" id="IPR050263">
    <property type="entry name" value="Bact_Fimbrial_Adh_Pro"/>
</dbReference>